<name>A0AAD5A462_SILAS</name>
<feature type="coiled-coil region" evidence="2">
    <location>
        <begin position="1031"/>
        <end position="1203"/>
    </location>
</feature>
<protein>
    <submittedName>
        <fullName evidence="5">Cingulin-like protein 1 isoform X1</fullName>
    </submittedName>
</protein>
<dbReference type="InterPro" id="IPR002928">
    <property type="entry name" value="Myosin_tail"/>
</dbReference>
<evidence type="ECO:0000256" key="3">
    <source>
        <dbReference type="SAM" id="MobiDB-lite"/>
    </source>
</evidence>
<evidence type="ECO:0000259" key="4">
    <source>
        <dbReference type="Pfam" id="PF01576"/>
    </source>
</evidence>
<dbReference type="Pfam" id="PF01576">
    <property type="entry name" value="Myosin_tail_1"/>
    <property type="match status" value="1"/>
</dbReference>
<dbReference type="GO" id="GO:0016459">
    <property type="term" value="C:myosin complex"/>
    <property type="evidence" value="ECO:0007669"/>
    <property type="project" value="InterPro"/>
</dbReference>
<dbReference type="Gene3D" id="6.10.250.2420">
    <property type="match status" value="1"/>
</dbReference>
<feature type="compositionally biased region" description="Low complexity" evidence="3">
    <location>
        <begin position="331"/>
        <end position="345"/>
    </location>
</feature>
<dbReference type="GO" id="GO:0150105">
    <property type="term" value="P:protein localization to cell-cell junction"/>
    <property type="evidence" value="ECO:0007669"/>
    <property type="project" value="TreeGrafter"/>
</dbReference>
<dbReference type="PANTHER" id="PTHR46349:SF2">
    <property type="entry name" value="CINGULIN-LIKE PROTEIN 1"/>
    <property type="match status" value="1"/>
</dbReference>
<sequence>EKMLEDCLTPTVEHGGGSLMVLGCFGEEKVENVCQVKGKLNLFHKPPCSRLPRTSSHRNEVSAWKLKRRRLNSGLPHARACDTMELHGNSRLHDGYQYLTSNEYEQLQAARSDGSGTFGVKVQVQGIQGRPFVVLNGQNKSSQSPPVYPDVFFMNHPSQEYVSTMNGQGLSIQRNLTDYRSVRQMQMPPSEIQMSTNTPSSPLLNYQRNPALLRPYDPRSNNLDFHDSPNHIKTKSNSDLNQLSSNTLPVYASNIMVKKAKIPLPGSGKGQTEDNSGPGKSSGENAPCRQSHIVCRLSVPYSNEDNGHSSNRVGRGRHRNQVDPQERKRSQSAGASSSSHSSRTSPVFAGGPRMGEDLGLPASFIGSVSRNDSLPKLKTGENMYPADIRTITAAQFEGQKNEWMSPRLGRTNNRIDRANPTRCLQQNGGYSSQEREAQDTPDILNGQQELVDQPYEDVTKQALFNYLKEGSCERDEIIRQKVTLLFEKIQMLRSCAVQNVEEMSDSEAKVKEFQERKEALESQVALLKQQLEEEIKIRESLSEASGKSSEELKLLQEKLSGSEQEQVSLRQRLTDMEKELQVSIETVLQIKRERERSRAEAKNLQQQLSDMHDVLDNTKSTEEKERDTILQDLANLRMEFQELQQVHEEQEDVLCWKERELIAIKGALQEEISAHAKEVETLKEQHKEAVEKLLKAKEAAEEATLAQKKKSVESEQRNTHAQMQELSLAKEQLLGQVRSLETQITTLNNIFQQSKSQEKHLIEQLDKLMEEKKRLDEEFSEVRQQEEDMCGANRALTRHLEDTQCELTKLNQEHRLLKEKLKEEERQMEELRKNKRDMEQERRKQDRDFEKLQEECELTKLNQEHRLLKEKLKEEERQMEELRKNKRDMEQERRKQDRDFEKLQEEIKNILVGSERETQKLQDQVDEEREQSSKELSALRIQLHNTQTELKKHSHISQECQKELSSLEAELARCEAELEKTEQKCKQLEMRVQELQECNKTAHDDRDRQVKLMEARVAQLQDALNEERSCGDTLVQKMEKVKEQVEQVRAELLQERAVRQDLECDKISLERQSKDLKSRLSHLEVSQKSSQEGLVTKLELRIQELENRLLERERDNNTLEQANRKLERKMKDITMQVNDEQLALQNQMDQLTLRTKVLKRQLDEAEEEIERLENSKKKLQRELDDQQEINEQLYSQISSLKTELRRKTKPVMKSLNEEEEDEQWSLSAK</sequence>
<feature type="region of interest" description="Disordered" evidence="3">
    <location>
        <begin position="262"/>
        <end position="355"/>
    </location>
</feature>
<feature type="compositionally biased region" description="Polar residues" evidence="3">
    <location>
        <begin position="235"/>
        <end position="244"/>
    </location>
</feature>
<feature type="region of interest" description="Disordered" evidence="3">
    <location>
        <begin position="879"/>
        <end position="900"/>
    </location>
</feature>
<evidence type="ECO:0000256" key="1">
    <source>
        <dbReference type="ARBA" id="ARBA00023054"/>
    </source>
</evidence>
<dbReference type="PANTHER" id="PTHR46349">
    <property type="entry name" value="CINGULIN-LIKE PROTEIN 1-RELATED"/>
    <property type="match status" value="1"/>
</dbReference>
<keyword evidence="6" id="KW-1185">Reference proteome</keyword>
<gene>
    <name evidence="5" type="ORF">C0J50_5972</name>
</gene>
<proteinExistence type="predicted"/>
<feature type="region of interest" description="Disordered" evidence="3">
    <location>
        <begin position="1205"/>
        <end position="1229"/>
    </location>
</feature>
<dbReference type="GO" id="GO:0005923">
    <property type="term" value="C:bicellular tight junction"/>
    <property type="evidence" value="ECO:0007669"/>
    <property type="project" value="TreeGrafter"/>
</dbReference>
<comment type="caution">
    <text evidence="5">The sequence shown here is derived from an EMBL/GenBank/DDBJ whole genome shotgun (WGS) entry which is preliminary data.</text>
</comment>
<evidence type="ECO:0000256" key="2">
    <source>
        <dbReference type="SAM" id="Coils"/>
    </source>
</evidence>
<feature type="domain" description="Myosin tail" evidence="4">
    <location>
        <begin position="956"/>
        <end position="1204"/>
    </location>
</feature>
<feature type="compositionally biased region" description="Basic and acidic residues" evidence="3">
    <location>
        <begin position="320"/>
        <end position="329"/>
    </location>
</feature>
<dbReference type="Proteomes" id="UP001205998">
    <property type="component" value="Unassembled WGS sequence"/>
</dbReference>
<accession>A0AAD5A462</accession>
<keyword evidence="1 2" id="KW-0175">Coiled coil</keyword>
<evidence type="ECO:0000313" key="5">
    <source>
        <dbReference type="EMBL" id="KAI5608970.1"/>
    </source>
</evidence>
<reference evidence="5" key="1">
    <citation type="submission" date="2018-07" db="EMBL/GenBank/DDBJ databases">
        <title>Comparative genomics of catfishes provides insights into carnivory and benthic adaptation.</title>
        <authorList>
            <person name="Zhang Y."/>
            <person name="Wang D."/>
            <person name="Peng Z."/>
            <person name="Zheng S."/>
            <person name="Shao F."/>
            <person name="Tao W."/>
        </authorList>
    </citation>
    <scope>NUCLEOTIDE SEQUENCE</scope>
    <source>
        <strain evidence="5">Chongqing</strain>
    </source>
</reference>
<dbReference type="EMBL" id="MU579904">
    <property type="protein sequence ID" value="KAI5608970.1"/>
    <property type="molecule type" value="Genomic_DNA"/>
</dbReference>
<organism evidence="5 6">
    <name type="scientific">Silurus asotus</name>
    <name type="common">Amur catfish</name>
    <name type="synonym">Parasilurus asotus</name>
    <dbReference type="NCBI Taxonomy" id="30991"/>
    <lineage>
        <taxon>Eukaryota</taxon>
        <taxon>Metazoa</taxon>
        <taxon>Chordata</taxon>
        <taxon>Craniata</taxon>
        <taxon>Vertebrata</taxon>
        <taxon>Euteleostomi</taxon>
        <taxon>Actinopterygii</taxon>
        <taxon>Neopterygii</taxon>
        <taxon>Teleostei</taxon>
        <taxon>Ostariophysi</taxon>
        <taxon>Siluriformes</taxon>
        <taxon>Siluridae</taxon>
        <taxon>Silurus</taxon>
    </lineage>
</organism>
<dbReference type="AlphaFoldDB" id="A0AAD5A462"/>
<feature type="compositionally biased region" description="Polar residues" evidence="3">
    <location>
        <begin position="273"/>
        <end position="284"/>
    </location>
</feature>
<feature type="region of interest" description="Disordered" evidence="3">
    <location>
        <begin position="828"/>
        <end position="848"/>
    </location>
</feature>
<feature type="non-terminal residue" evidence="5">
    <location>
        <position position="1"/>
    </location>
</feature>
<feature type="compositionally biased region" description="Polar residues" evidence="3">
    <location>
        <begin position="300"/>
        <end position="312"/>
    </location>
</feature>
<feature type="region of interest" description="Disordered" evidence="3">
    <location>
        <begin position="212"/>
        <end position="244"/>
    </location>
</feature>
<evidence type="ECO:0000313" key="6">
    <source>
        <dbReference type="Proteomes" id="UP001205998"/>
    </source>
</evidence>